<dbReference type="EnsemblPlants" id="Kaladp0080s0123.4.v1.1">
    <property type="protein sequence ID" value="Kaladp0080s0123.4.v1.1"/>
    <property type="gene ID" value="Kaladp0080s0123.v1.1"/>
</dbReference>
<name>A0A7N0USC6_KALFE</name>
<dbReference type="SUPFAM" id="SSF63748">
    <property type="entry name" value="Tudor/PWWP/MBT"/>
    <property type="match status" value="1"/>
</dbReference>
<reference evidence="2" key="1">
    <citation type="submission" date="2021-01" db="UniProtKB">
        <authorList>
            <consortium name="EnsemblPlants"/>
        </authorList>
    </citation>
    <scope>IDENTIFICATION</scope>
</reference>
<organism evidence="2 3">
    <name type="scientific">Kalanchoe fedtschenkoi</name>
    <name type="common">Lavender scallops</name>
    <name type="synonym">South American air plant</name>
    <dbReference type="NCBI Taxonomy" id="63787"/>
    <lineage>
        <taxon>Eukaryota</taxon>
        <taxon>Viridiplantae</taxon>
        <taxon>Streptophyta</taxon>
        <taxon>Embryophyta</taxon>
        <taxon>Tracheophyta</taxon>
        <taxon>Spermatophyta</taxon>
        <taxon>Magnoliopsida</taxon>
        <taxon>eudicotyledons</taxon>
        <taxon>Gunneridae</taxon>
        <taxon>Pentapetalae</taxon>
        <taxon>Saxifragales</taxon>
        <taxon>Crassulaceae</taxon>
        <taxon>Kalanchoe</taxon>
    </lineage>
</organism>
<dbReference type="EnsemblPlants" id="Kaladp0080s0123.6.v1.1">
    <property type="protein sequence ID" value="Kaladp0080s0123.6.v1.1"/>
    <property type="gene ID" value="Kaladp0080s0123.v1.1"/>
</dbReference>
<dbReference type="PROSITE" id="PS50812">
    <property type="entry name" value="PWWP"/>
    <property type="match status" value="1"/>
</dbReference>
<dbReference type="Pfam" id="PF00855">
    <property type="entry name" value="PWWP"/>
    <property type="match status" value="1"/>
</dbReference>
<dbReference type="AlphaFoldDB" id="A0A7N0USC6"/>
<keyword evidence="3" id="KW-1185">Reference proteome</keyword>
<dbReference type="Gramene" id="Kaladp0080s0123.4.v1.1">
    <property type="protein sequence ID" value="Kaladp0080s0123.4.v1.1"/>
    <property type="gene ID" value="Kaladp0080s0123.v1.1"/>
</dbReference>
<dbReference type="Proteomes" id="UP000594263">
    <property type="component" value="Unplaced"/>
</dbReference>
<protein>
    <recommendedName>
        <fullName evidence="1">PWWP domain-containing protein</fullName>
    </recommendedName>
</protein>
<evidence type="ECO:0000313" key="2">
    <source>
        <dbReference type="EnsemblPlants" id="Kaladp0080s0123.6.v1.1"/>
    </source>
</evidence>
<evidence type="ECO:0000259" key="1">
    <source>
        <dbReference type="PROSITE" id="PS50812"/>
    </source>
</evidence>
<dbReference type="EnsemblPlants" id="Kaladp0080s0123.5.v1.1">
    <property type="protein sequence ID" value="Kaladp0080s0123.5.v1.1"/>
    <property type="gene ID" value="Kaladp0080s0123.v1.1"/>
</dbReference>
<dbReference type="Gramene" id="Kaladp0080s0123.5.v1.1">
    <property type="protein sequence ID" value="Kaladp0080s0123.5.v1.1"/>
    <property type="gene ID" value="Kaladp0080s0123.v1.1"/>
</dbReference>
<dbReference type="Gene3D" id="2.30.30.140">
    <property type="match status" value="1"/>
</dbReference>
<sequence>MKRKHPSIGMNEVSEEGGIVHEFCKPSDVVKLGYLIWVKLHPSSWWPAQVVDAETVSEFVKPIERLVGEVLVRVYGSYIYLYVDPTESRIEFEKVLKRYDGNYDAILEEALAKDRPRSTKSKVATLAEASQSTGSTLASAAKCGKKNKSAEKKTAAVDKETSVSHQLNIHHFSTLLVCHCSLFTCSLLLRLGSGKGFPIKESPLVRCLSQMRAATWDLK</sequence>
<feature type="domain" description="PWWP" evidence="1">
    <location>
        <begin position="32"/>
        <end position="101"/>
    </location>
</feature>
<proteinExistence type="predicted"/>
<dbReference type="InterPro" id="IPR000313">
    <property type="entry name" value="PWWP_dom"/>
</dbReference>
<accession>A0A7N0USC6</accession>
<evidence type="ECO:0000313" key="3">
    <source>
        <dbReference type="Proteomes" id="UP000594263"/>
    </source>
</evidence>
<dbReference type="Gramene" id="Kaladp0080s0123.6.v1.1">
    <property type="protein sequence ID" value="Kaladp0080s0123.6.v1.1"/>
    <property type="gene ID" value="Kaladp0080s0123.v1.1"/>
</dbReference>